<sequence>MRTLVKIALSLLVLAFVLVGVSYSMLRAQGVANPSSTAGRVTRSETREIGNGIRAIDLEGPIDLTVRQGAVPKLKVRGEQRLLGNVATTQEGATLRIGTTGMVFHHRRPLQVELELPSLAEVTVRGNGDSSVHGFSGERLQLTMNGSGSLSFDGRYRHVKAAVRGSGTLDVKAGNSEEVELEMVGSGTIATSGSCRKLAAEISGSGGIDAEHMACDDAVVKINGSGSTRAFARKSAIVSVAGSGDATVYGNPDERVVSRTGSGSVDFE</sequence>
<proteinExistence type="predicted"/>
<evidence type="ECO:0000259" key="1">
    <source>
        <dbReference type="Pfam" id="PF10988"/>
    </source>
</evidence>
<dbReference type="Pfam" id="PF10988">
    <property type="entry name" value="DUF2807"/>
    <property type="match status" value="1"/>
</dbReference>
<feature type="domain" description="Putative auto-transporter adhesin head GIN" evidence="1">
    <location>
        <begin position="55"/>
        <end position="252"/>
    </location>
</feature>
<organism evidence="2 3">
    <name type="scientific">Pseudoduganella armeniaca</name>
    <dbReference type="NCBI Taxonomy" id="2072590"/>
    <lineage>
        <taxon>Bacteria</taxon>
        <taxon>Pseudomonadati</taxon>
        <taxon>Pseudomonadota</taxon>
        <taxon>Betaproteobacteria</taxon>
        <taxon>Burkholderiales</taxon>
        <taxon>Oxalobacteraceae</taxon>
        <taxon>Telluria group</taxon>
        <taxon>Pseudoduganella</taxon>
    </lineage>
</organism>
<evidence type="ECO:0000313" key="3">
    <source>
        <dbReference type="Proteomes" id="UP000240505"/>
    </source>
</evidence>
<dbReference type="PANTHER" id="PTHR39200:SF1">
    <property type="entry name" value="AUTO-TRANSPORTER ADHESIN HEAD GIN DOMAIN-CONTAINING PROTEIN-RELATED"/>
    <property type="match status" value="1"/>
</dbReference>
<name>A0A2R4CHW2_9BURK</name>
<accession>A0A2R4CHW2</accession>
<reference evidence="2 3" key="1">
    <citation type="submission" date="2018-03" db="EMBL/GenBank/DDBJ databases">
        <title>Massilia armeniaca sp. nov., isolated from desert soil.</title>
        <authorList>
            <person name="Huang H."/>
            <person name="Ren M."/>
        </authorList>
    </citation>
    <scope>NUCLEOTIDE SEQUENCE [LARGE SCALE GENOMIC DNA]</scope>
    <source>
        <strain evidence="2 3">ZMN-3</strain>
    </source>
</reference>
<dbReference type="PANTHER" id="PTHR39200">
    <property type="entry name" value="HYPOTHETICAL EXPORTED PROTEIN"/>
    <property type="match status" value="1"/>
</dbReference>
<dbReference type="EMBL" id="CP028324">
    <property type="protein sequence ID" value="AVR99239.1"/>
    <property type="molecule type" value="Genomic_DNA"/>
</dbReference>
<dbReference type="Gene3D" id="2.160.20.120">
    <property type="match status" value="1"/>
</dbReference>
<dbReference type="AlphaFoldDB" id="A0A2R4CHW2"/>
<gene>
    <name evidence="2" type="ORF">C9I28_15775</name>
</gene>
<dbReference type="InterPro" id="IPR021255">
    <property type="entry name" value="DUF2807"/>
</dbReference>
<dbReference type="Proteomes" id="UP000240505">
    <property type="component" value="Chromosome"/>
</dbReference>
<keyword evidence="3" id="KW-1185">Reference proteome</keyword>
<protein>
    <submittedName>
        <fullName evidence="2">DUF2807 domain-containing protein</fullName>
    </submittedName>
</protein>
<dbReference type="KEGG" id="masz:C9I28_15775"/>
<dbReference type="OrthoDB" id="8742282at2"/>
<evidence type="ECO:0000313" key="2">
    <source>
        <dbReference type="EMBL" id="AVR99239.1"/>
    </source>
</evidence>